<evidence type="ECO:0000256" key="1">
    <source>
        <dbReference type="ARBA" id="ARBA00004123"/>
    </source>
</evidence>
<dbReference type="WBParaSite" id="PgE235_g001_t03">
    <property type="protein sequence ID" value="PgE235_g001_t03"/>
    <property type="gene ID" value="PgE235_g001"/>
</dbReference>
<evidence type="ECO:0000259" key="7">
    <source>
        <dbReference type="Pfam" id="PF02463"/>
    </source>
</evidence>
<dbReference type="Proteomes" id="UP000887569">
    <property type="component" value="Unplaced"/>
</dbReference>
<accession>A0A915A2K4</accession>
<evidence type="ECO:0000313" key="10">
    <source>
        <dbReference type="WBParaSite" id="PgE235_g001_t03"/>
    </source>
</evidence>
<dbReference type="InterPro" id="IPR027417">
    <property type="entry name" value="P-loop_NTPase"/>
</dbReference>
<sequence>QKLKEVEREHGTLKTEYDSKRAAYEESVARMRELRKGTRENASKVEKKEKDLADVEEIITLRRHERRALLRYCKVNGVELPLVNGCLADIDTAELTLSASADEEPMPRPSQSAENQTHREDEIKVNFAFLGERLKKLTDEGQVKAEVKKLSKEVDSMRAAILRLPVPSINVAERLEALRAKEAAIAEECETLRRCVATAREQFEQVKMARCARFNECFEVVANSIDDIYKRLNRSRSAQASLTAEDSEEPYLGGISYICMVPGKRSCPMDNLSGGEKTFASLALLFAVHSRVLSPFFILDEADAALDGINVEKVLIASHS</sequence>
<evidence type="ECO:0000313" key="9">
    <source>
        <dbReference type="WBParaSite" id="PgE235_g001_t02"/>
    </source>
</evidence>
<keyword evidence="8" id="KW-1185">Reference proteome</keyword>
<dbReference type="Gene3D" id="3.40.50.300">
    <property type="entry name" value="P-loop containing nucleotide triphosphate hydrolases"/>
    <property type="match status" value="1"/>
</dbReference>
<dbReference type="GO" id="GO:0008278">
    <property type="term" value="C:cohesin complex"/>
    <property type="evidence" value="ECO:0007669"/>
    <property type="project" value="TreeGrafter"/>
</dbReference>
<dbReference type="AlphaFoldDB" id="A0A915A2K4"/>
<evidence type="ECO:0000256" key="5">
    <source>
        <dbReference type="ARBA" id="ARBA00023306"/>
    </source>
</evidence>
<dbReference type="GO" id="GO:0005634">
    <property type="term" value="C:nucleus"/>
    <property type="evidence" value="ECO:0007669"/>
    <property type="project" value="UniProtKB-SubCell"/>
</dbReference>
<evidence type="ECO:0000256" key="2">
    <source>
        <dbReference type="ARBA" id="ARBA00022618"/>
    </source>
</evidence>
<evidence type="ECO:0000256" key="4">
    <source>
        <dbReference type="ARBA" id="ARBA00023242"/>
    </source>
</evidence>
<dbReference type="Pfam" id="PF02463">
    <property type="entry name" value="SMC_N"/>
    <property type="match status" value="1"/>
</dbReference>
<name>A0A915A2K4_PARUN</name>
<evidence type="ECO:0000256" key="6">
    <source>
        <dbReference type="SAM" id="MobiDB-lite"/>
    </source>
</evidence>
<dbReference type="GO" id="GO:0051301">
    <property type="term" value="P:cell division"/>
    <property type="evidence" value="ECO:0007669"/>
    <property type="project" value="UniProtKB-KW"/>
</dbReference>
<dbReference type="InterPro" id="IPR003395">
    <property type="entry name" value="RecF/RecN/SMC_N"/>
</dbReference>
<proteinExistence type="predicted"/>
<protein>
    <submittedName>
        <fullName evidence="9 10">RecF/RecN/SMC N-terminal domain-containing protein</fullName>
    </submittedName>
</protein>
<dbReference type="GO" id="GO:0007062">
    <property type="term" value="P:sister chromatid cohesion"/>
    <property type="evidence" value="ECO:0007669"/>
    <property type="project" value="TreeGrafter"/>
</dbReference>
<reference evidence="9 10" key="1">
    <citation type="submission" date="2022-11" db="UniProtKB">
        <authorList>
            <consortium name="WormBaseParasite"/>
        </authorList>
    </citation>
    <scope>IDENTIFICATION</scope>
</reference>
<dbReference type="PANTHER" id="PTHR18937">
    <property type="entry name" value="STRUCTURAL MAINTENANCE OF CHROMOSOMES SMC FAMILY MEMBER"/>
    <property type="match status" value="1"/>
</dbReference>
<keyword evidence="3" id="KW-0498">Mitosis</keyword>
<feature type="region of interest" description="Disordered" evidence="6">
    <location>
        <begin position="98"/>
        <end position="119"/>
    </location>
</feature>
<dbReference type="PANTHER" id="PTHR18937:SF12">
    <property type="entry name" value="STRUCTURAL MAINTENANCE OF CHROMOSOMES PROTEIN"/>
    <property type="match status" value="1"/>
</dbReference>
<evidence type="ECO:0000256" key="3">
    <source>
        <dbReference type="ARBA" id="ARBA00022776"/>
    </source>
</evidence>
<feature type="domain" description="RecF/RecN/SMC N-terminal" evidence="7">
    <location>
        <begin position="24"/>
        <end position="314"/>
    </location>
</feature>
<comment type="subcellular location">
    <subcellularLocation>
        <location evidence="1">Nucleus</location>
    </subcellularLocation>
</comment>
<dbReference type="GO" id="GO:0003677">
    <property type="term" value="F:DNA binding"/>
    <property type="evidence" value="ECO:0007669"/>
    <property type="project" value="TreeGrafter"/>
</dbReference>
<dbReference type="SUPFAM" id="SSF52540">
    <property type="entry name" value="P-loop containing nucleoside triphosphate hydrolases"/>
    <property type="match status" value="1"/>
</dbReference>
<organism evidence="8 9">
    <name type="scientific">Parascaris univalens</name>
    <name type="common">Nematode worm</name>
    <dbReference type="NCBI Taxonomy" id="6257"/>
    <lineage>
        <taxon>Eukaryota</taxon>
        <taxon>Metazoa</taxon>
        <taxon>Ecdysozoa</taxon>
        <taxon>Nematoda</taxon>
        <taxon>Chromadorea</taxon>
        <taxon>Rhabditida</taxon>
        <taxon>Spirurina</taxon>
        <taxon>Ascaridomorpha</taxon>
        <taxon>Ascaridoidea</taxon>
        <taxon>Ascarididae</taxon>
        <taxon>Parascaris</taxon>
    </lineage>
</organism>
<keyword evidence="2" id="KW-0132">Cell division</keyword>
<dbReference type="WBParaSite" id="PgE235_g001_t02">
    <property type="protein sequence ID" value="PgE235_g001_t02"/>
    <property type="gene ID" value="PgE235_g001"/>
</dbReference>
<keyword evidence="5" id="KW-0131">Cell cycle</keyword>
<evidence type="ECO:0000313" key="8">
    <source>
        <dbReference type="Proteomes" id="UP000887569"/>
    </source>
</evidence>
<keyword evidence="4" id="KW-0539">Nucleus</keyword>